<proteinExistence type="predicted"/>
<gene>
    <name evidence="2" type="ORF">DBRI00130_LOCUS7065</name>
</gene>
<accession>A0A7S4QUK2</accession>
<dbReference type="EMBL" id="HBNS01008735">
    <property type="protein sequence ID" value="CAE4592210.1"/>
    <property type="molecule type" value="Transcribed_RNA"/>
</dbReference>
<dbReference type="AlphaFoldDB" id="A0A7S4QUK2"/>
<sequence length="199" mass="22349">MQQHPMETPRCLDEVEKFPLSPPPPPGGYDLHEIAECDFPEFLPLHPYGTNQLSIRCVLNNELPLERKVTNYPPKVELPGLETFPDALLLPVLKNTHLLKKRKVALNICPSSHSGLENEVLMNAFVQKTYAREIKKQKCSTTKGDTKSPAPKEHELADTLRHIEERKLANHMNIGRAIQIDSQSGKRRNSISSFAALGA</sequence>
<protein>
    <submittedName>
        <fullName evidence="2">Uncharacterized protein</fullName>
    </submittedName>
</protein>
<reference evidence="2" key="1">
    <citation type="submission" date="2021-01" db="EMBL/GenBank/DDBJ databases">
        <authorList>
            <person name="Corre E."/>
            <person name="Pelletier E."/>
            <person name="Niang G."/>
            <person name="Scheremetjew M."/>
            <person name="Finn R."/>
            <person name="Kale V."/>
            <person name="Holt S."/>
            <person name="Cochrane G."/>
            <person name="Meng A."/>
            <person name="Brown T."/>
            <person name="Cohen L."/>
        </authorList>
    </citation>
    <scope>NUCLEOTIDE SEQUENCE</scope>
    <source>
        <strain evidence="2">GSO104</strain>
    </source>
</reference>
<feature type="region of interest" description="Disordered" evidence="1">
    <location>
        <begin position="1"/>
        <end position="24"/>
    </location>
</feature>
<evidence type="ECO:0000313" key="2">
    <source>
        <dbReference type="EMBL" id="CAE4592210.1"/>
    </source>
</evidence>
<evidence type="ECO:0000256" key="1">
    <source>
        <dbReference type="SAM" id="MobiDB-lite"/>
    </source>
</evidence>
<organism evidence="2">
    <name type="scientific">Ditylum brightwellii</name>
    <dbReference type="NCBI Taxonomy" id="49249"/>
    <lineage>
        <taxon>Eukaryota</taxon>
        <taxon>Sar</taxon>
        <taxon>Stramenopiles</taxon>
        <taxon>Ochrophyta</taxon>
        <taxon>Bacillariophyta</taxon>
        <taxon>Mediophyceae</taxon>
        <taxon>Lithodesmiophycidae</taxon>
        <taxon>Lithodesmiales</taxon>
        <taxon>Lithodesmiaceae</taxon>
        <taxon>Ditylum</taxon>
    </lineage>
</organism>
<name>A0A7S4QUK2_9STRA</name>